<evidence type="ECO:0000256" key="4">
    <source>
        <dbReference type="ARBA" id="ARBA00022801"/>
    </source>
</evidence>
<dbReference type="RefSeq" id="XP_017997765.1">
    <property type="nucleotide sequence ID" value="XM_018142086.1"/>
</dbReference>
<dbReference type="SMART" id="SM01217">
    <property type="entry name" value="Fn3_like"/>
    <property type="match status" value="1"/>
</dbReference>
<dbReference type="InterPro" id="IPR026891">
    <property type="entry name" value="Fn3-like"/>
</dbReference>
<comment type="similarity">
    <text evidence="2">Belongs to the glycosyl hydrolase 3 family.</text>
</comment>
<dbReference type="InterPro" id="IPR050288">
    <property type="entry name" value="Cellulose_deg_GH3"/>
</dbReference>
<name>A0A0N1NX91_9EURO</name>
<dbReference type="InterPro" id="IPR036881">
    <property type="entry name" value="Glyco_hydro_3_C_sf"/>
</dbReference>
<dbReference type="Gene3D" id="2.60.120.260">
    <property type="entry name" value="Galactose-binding domain-like"/>
    <property type="match status" value="1"/>
</dbReference>
<dbReference type="VEuPathDB" id="FungiDB:AB675_213"/>
<dbReference type="Proteomes" id="UP000038010">
    <property type="component" value="Unassembled WGS sequence"/>
</dbReference>
<comment type="caution">
    <text evidence="8">The sequence shown here is derived from an EMBL/GenBank/DDBJ whole genome shotgun (WGS) entry which is preliminary data.</text>
</comment>
<dbReference type="InterPro" id="IPR002772">
    <property type="entry name" value="Glyco_hydro_3_C"/>
</dbReference>
<dbReference type="InterPro" id="IPR036962">
    <property type="entry name" value="Glyco_hydro_3_N_sf"/>
</dbReference>
<feature type="domain" description="PA14" evidence="7">
    <location>
        <begin position="1"/>
        <end position="156"/>
    </location>
</feature>
<proteinExistence type="inferred from homology"/>
<evidence type="ECO:0000313" key="9">
    <source>
        <dbReference type="Proteomes" id="UP000038010"/>
    </source>
</evidence>
<keyword evidence="4" id="KW-0378">Hydrolase</keyword>
<dbReference type="EMBL" id="LFJN01000022">
    <property type="protein sequence ID" value="KPI37802.1"/>
    <property type="molecule type" value="Genomic_DNA"/>
</dbReference>
<dbReference type="GeneID" id="28733955"/>
<dbReference type="PANTHER" id="PTHR42715">
    <property type="entry name" value="BETA-GLUCOSIDASE"/>
    <property type="match status" value="1"/>
</dbReference>
<dbReference type="Pfam" id="PF14310">
    <property type="entry name" value="Fn3-like"/>
    <property type="match status" value="1"/>
</dbReference>
<accession>A0A0N1NX91</accession>
<dbReference type="OrthoDB" id="4361466at2759"/>
<evidence type="ECO:0000256" key="5">
    <source>
        <dbReference type="ARBA" id="ARBA00023277"/>
    </source>
</evidence>
<organism evidence="8 9">
    <name type="scientific">Cyphellophora attinorum</name>
    <dbReference type="NCBI Taxonomy" id="1664694"/>
    <lineage>
        <taxon>Eukaryota</taxon>
        <taxon>Fungi</taxon>
        <taxon>Dikarya</taxon>
        <taxon>Ascomycota</taxon>
        <taxon>Pezizomycotina</taxon>
        <taxon>Eurotiomycetes</taxon>
        <taxon>Chaetothyriomycetidae</taxon>
        <taxon>Chaetothyriales</taxon>
        <taxon>Cyphellophoraceae</taxon>
        <taxon>Cyphellophora</taxon>
    </lineage>
</organism>
<gene>
    <name evidence="8" type="ORF">AB675_213</name>
</gene>
<dbReference type="GO" id="GO:0030245">
    <property type="term" value="P:cellulose catabolic process"/>
    <property type="evidence" value="ECO:0007669"/>
    <property type="project" value="UniProtKB-UniPathway"/>
</dbReference>
<dbReference type="SUPFAM" id="SSF52279">
    <property type="entry name" value="Beta-D-glucan exohydrolase, C-terminal domain"/>
    <property type="match status" value="1"/>
</dbReference>
<dbReference type="STRING" id="1664694.A0A0N1NX91"/>
<comment type="catalytic activity">
    <reaction evidence="1">
        <text>Hydrolysis of terminal, non-reducing beta-D-glucosyl residues with release of beta-D-glucose.</text>
        <dbReference type="EC" id="3.2.1.21"/>
    </reaction>
</comment>
<evidence type="ECO:0000256" key="1">
    <source>
        <dbReference type="ARBA" id="ARBA00000448"/>
    </source>
</evidence>
<dbReference type="Pfam" id="PF07691">
    <property type="entry name" value="PA14"/>
    <property type="match status" value="1"/>
</dbReference>
<dbReference type="Pfam" id="PF01915">
    <property type="entry name" value="Glyco_hydro_3_C"/>
    <property type="match status" value="1"/>
</dbReference>
<dbReference type="EC" id="3.2.1.21" evidence="3"/>
<dbReference type="Gene3D" id="3.40.50.1700">
    <property type="entry name" value="Glycoside hydrolase family 3 C-terminal domain"/>
    <property type="match status" value="1"/>
</dbReference>
<evidence type="ECO:0000256" key="2">
    <source>
        <dbReference type="ARBA" id="ARBA00005336"/>
    </source>
</evidence>
<dbReference type="PROSITE" id="PS51820">
    <property type="entry name" value="PA14"/>
    <property type="match status" value="1"/>
</dbReference>
<evidence type="ECO:0000256" key="6">
    <source>
        <dbReference type="ARBA" id="ARBA00023295"/>
    </source>
</evidence>
<dbReference type="Gene3D" id="3.20.20.300">
    <property type="entry name" value="Glycoside hydrolase, family 3, N-terminal domain"/>
    <property type="match status" value="1"/>
</dbReference>
<dbReference type="Gene3D" id="2.60.40.10">
    <property type="entry name" value="Immunoglobulins"/>
    <property type="match status" value="1"/>
</dbReference>
<protein>
    <recommendedName>
        <fullName evidence="3">beta-glucosidase</fullName>
        <ecNumber evidence="3">3.2.1.21</ecNumber>
    </recommendedName>
</protein>
<dbReference type="GO" id="GO:0008422">
    <property type="term" value="F:beta-glucosidase activity"/>
    <property type="evidence" value="ECO:0007669"/>
    <property type="project" value="UniProtKB-EC"/>
</dbReference>
<keyword evidence="6" id="KW-0326">Glycosidase</keyword>
<dbReference type="UniPathway" id="UPA00696"/>
<evidence type="ECO:0000259" key="7">
    <source>
        <dbReference type="PROSITE" id="PS51820"/>
    </source>
</evidence>
<evidence type="ECO:0000313" key="8">
    <source>
        <dbReference type="EMBL" id="KPI37802.1"/>
    </source>
</evidence>
<dbReference type="InterPro" id="IPR013783">
    <property type="entry name" value="Ig-like_fold"/>
</dbReference>
<dbReference type="InterPro" id="IPR011658">
    <property type="entry name" value="PA14_dom"/>
</dbReference>
<evidence type="ECO:0000256" key="3">
    <source>
        <dbReference type="ARBA" id="ARBA00012744"/>
    </source>
</evidence>
<keyword evidence="5" id="KW-0119">Carbohydrate metabolism</keyword>
<dbReference type="PANTHER" id="PTHR42715:SF3">
    <property type="entry name" value="BETA-GLUCOSIDASE B-RELATED"/>
    <property type="match status" value="1"/>
</dbReference>
<keyword evidence="9" id="KW-1185">Reference proteome</keyword>
<dbReference type="InterPro" id="IPR037524">
    <property type="entry name" value="PA14/GLEYA"/>
</dbReference>
<reference evidence="8 9" key="1">
    <citation type="submission" date="2015-06" db="EMBL/GenBank/DDBJ databases">
        <title>Draft genome of the ant-associated black yeast Phialophora attae CBS 131958.</title>
        <authorList>
            <person name="Moreno L.F."/>
            <person name="Stielow B.J."/>
            <person name="de Hoog S."/>
            <person name="Vicente V.A."/>
            <person name="Weiss V.A."/>
            <person name="de Vries M."/>
            <person name="Cruz L.M."/>
            <person name="Souza E.M."/>
        </authorList>
    </citation>
    <scope>NUCLEOTIDE SEQUENCE [LARGE SCALE GENOMIC DNA]</scope>
    <source>
        <strain evidence="8 9">CBS 131958</strain>
    </source>
</reference>
<dbReference type="AlphaFoldDB" id="A0A0N1NX91"/>
<sequence>MQDDVVDANGQPGFTCTLTVTGETETKNIPASTLMSIEKPGIESVVITGTYTPQTSGKHYLSFATLGKSKVTINDSLVFDCPALSADPMAMLLGTATEERKQYDFIAGKSYDIKIEADSIKGGDHDLSILPNALICLNLGFASQAEFEADLLADATAAAEKSDVAIVLVGHTSVWETEGCDRESMNLPMDGSQDELIRAVAKVNPNVVIVSSTGSPIAMPWLNDVKAVVQAWFPGQEAGYSIADVLLGKVNPSGKLPVTFPRRVEDVPTYKNFPCTGKLEDLKVVYEEGVRIGYRYYDGEEEGKVLFPFGFGGSYTTFDVEAVKISEQNLKANSTFTVSATVRNTGSLPGRETLQVYVALKDQTQSRELGRPVKTLVGFGKTADLSPGQQEVVTMNVDVKETFAHWEEERYRWVVPGGEWEALVATSCAKADVVGRIGVTIAQKGEFEP</sequence>